<comment type="caution">
    <text evidence="1">The sequence shown here is derived from an EMBL/GenBank/DDBJ whole genome shotgun (WGS) entry which is preliminary data.</text>
</comment>
<gene>
    <name evidence="1" type="ORF">EZS28_024760</name>
</gene>
<dbReference type="AlphaFoldDB" id="A0A5J4VBH2"/>
<name>A0A5J4VBH2_9EUKA</name>
<sequence length="71" mass="8129">MTAAIPINLTAREVVDRMISKMLEIPVSQDAILLMTLEYLEIIVSLTNQILAELFVMKMKRILDSDPQWLP</sequence>
<protein>
    <submittedName>
        <fullName evidence="1">Uncharacterized protein</fullName>
    </submittedName>
</protein>
<dbReference type="Proteomes" id="UP000324800">
    <property type="component" value="Unassembled WGS sequence"/>
</dbReference>
<evidence type="ECO:0000313" key="2">
    <source>
        <dbReference type="Proteomes" id="UP000324800"/>
    </source>
</evidence>
<evidence type="ECO:0000313" key="1">
    <source>
        <dbReference type="EMBL" id="KAA6379714.1"/>
    </source>
</evidence>
<accession>A0A5J4VBH2</accession>
<reference evidence="1 2" key="1">
    <citation type="submission" date="2019-03" db="EMBL/GenBank/DDBJ databases">
        <title>Single cell metagenomics reveals metabolic interactions within the superorganism composed of flagellate Streblomastix strix and complex community of Bacteroidetes bacteria on its surface.</title>
        <authorList>
            <person name="Treitli S.C."/>
            <person name="Kolisko M."/>
            <person name="Husnik F."/>
            <person name="Keeling P."/>
            <person name="Hampl V."/>
        </authorList>
    </citation>
    <scope>NUCLEOTIDE SEQUENCE [LARGE SCALE GENOMIC DNA]</scope>
    <source>
        <strain evidence="1">ST1C</strain>
    </source>
</reference>
<proteinExistence type="predicted"/>
<dbReference type="EMBL" id="SNRW01008316">
    <property type="protein sequence ID" value="KAA6379714.1"/>
    <property type="molecule type" value="Genomic_DNA"/>
</dbReference>
<organism evidence="1 2">
    <name type="scientific">Streblomastix strix</name>
    <dbReference type="NCBI Taxonomy" id="222440"/>
    <lineage>
        <taxon>Eukaryota</taxon>
        <taxon>Metamonada</taxon>
        <taxon>Preaxostyla</taxon>
        <taxon>Oxymonadida</taxon>
        <taxon>Streblomastigidae</taxon>
        <taxon>Streblomastix</taxon>
    </lineage>
</organism>